<dbReference type="RefSeq" id="WP_097932266.1">
    <property type="nucleotide sequence ID" value="NZ_OCTN01000013.1"/>
</dbReference>
<dbReference type="CDD" id="cd06170">
    <property type="entry name" value="LuxR_C_like"/>
    <property type="match status" value="1"/>
</dbReference>
<sequence>MAPVSQLVDAAFAACPEGALGLIYDYSTTPFSSDPERFTLPDVIEARGAAERLVADWCGRALYRTDPVQSMAAGITCPFSWSYHPQEPSVIADDLQRGEVGDVAERLLGWALARGITVPLHLPAQGFATVTVFLPDNMCAQTILADFALAAHRLQDQLSPALPHLRNPLSPREAQCLSLTANGLSAKQIAYALDRSESMVVKHLQAAGAKLEARNRSHAVAIATRRRWIS</sequence>
<dbReference type="AlphaFoldDB" id="A0A2C9CWX3"/>
<keyword evidence="2" id="KW-0238">DNA-binding</keyword>
<dbReference type="SUPFAM" id="SSF46894">
    <property type="entry name" value="C-terminal effector domain of the bipartite response regulators"/>
    <property type="match status" value="1"/>
</dbReference>
<dbReference type="Gene3D" id="3.30.450.80">
    <property type="entry name" value="Transcription factor LuxR-like, autoinducer-binding domain"/>
    <property type="match status" value="1"/>
</dbReference>
<dbReference type="Pfam" id="PF00196">
    <property type="entry name" value="GerE"/>
    <property type="match status" value="1"/>
</dbReference>
<dbReference type="Proteomes" id="UP000220034">
    <property type="component" value="Unassembled WGS sequence"/>
</dbReference>
<keyword evidence="1" id="KW-0805">Transcription regulation</keyword>
<dbReference type="OrthoDB" id="3679796at2"/>
<dbReference type="InterPro" id="IPR000792">
    <property type="entry name" value="Tscrpt_reg_LuxR_C"/>
</dbReference>
<evidence type="ECO:0000313" key="6">
    <source>
        <dbReference type="Proteomes" id="UP000220034"/>
    </source>
</evidence>
<dbReference type="PROSITE" id="PS50043">
    <property type="entry name" value="HTH_LUXR_2"/>
    <property type="match status" value="1"/>
</dbReference>
<gene>
    <name evidence="5" type="ORF">SAMN06273572_11337</name>
</gene>
<proteinExistence type="predicted"/>
<dbReference type="SMART" id="SM00421">
    <property type="entry name" value="HTH_LUXR"/>
    <property type="match status" value="1"/>
</dbReference>
<protein>
    <submittedName>
        <fullName evidence="5">LuxR family transcriptional regulator</fullName>
    </submittedName>
</protein>
<reference evidence="6" key="1">
    <citation type="submission" date="2017-09" db="EMBL/GenBank/DDBJ databases">
        <authorList>
            <person name="Varghese N."/>
            <person name="Submissions S."/>
        </authorList>
    </citation>
    <scope>NUCLEOTIDE SEQUENCE [LARGE SCALE GENOMIC DNA]</scope>
    <source>
        <strain evidence="6">C7</strain>
    </source>
</reference>
<dbReference type="Gene3D" id="1.10.10.10">
    <property type="entry name" value="Winged helix-like DNA-binding domain superfamily/Winged helix DNA-binding domain"/>
    <property type="match status" value="1"/>
</dbReference>
<dbReference type="InterPro" id="IPR036388">
    <property type="entry name" value="WH-like_DNA-bd_sf"/>
</dbReference>
<dbReference type="SUPFAM" id="SSF75516">
    <property type="entry name" value="Pheromone-binding domain of LuxR-like quorum-sensing transcription factors"/>
    <property type="match status" value="1"/>
</dbReference>
<evidence type="ECO:0000313" key="5">
    <source>
        <dbReference type="EMBL" id="SOH95625.1"/>
    </source>
</evidence>
<evidence type="ECO:0000256" key="2">
    <source>
        <dbReference type="ARBA" id="ARBA00023125"/>
    </source>
</evidence>
<dbReference type="InterPro" id="IPR016032">
    <property type="entry name" value="Sig_transdc_resp-reg_C-effctor"/>
</dbReference>
<evidence type="ECO:0000259" key="4">
    <source>
        <dbReference type="PROSITE" id="PS50043"/>
    </source>
</evidence>
<dbReference type="GO" id="GO:0003677">
    <property type="term" value="F:DNA binding"/>
    <property type="evidence" value="ECO:0007669"/>
    <property type="project" value="UniProtKB-KW"/>
</dbReference>
<dbReference type="PANTHER" id="PTHR44688">
    <property type="entry name" value="DNA-BINDING TRANSCRIPTIONAL ACTIVATOR DEVR_DOSR"/>
    <property type="match status" value="1"/>
</dbReference>
<evidence type="ECO:0000256" key="3">
    <source>
        <dbReference type="ARBA" id="ARBA00023163"/>
    </source>
</evidence>
<dbReference type="InterPro" id="IPR036693">
    <property type="entry name" value="TF_LuxR_autoind-bd_dom_sf"/>
</dbReference>
<evidence type="ECO:0000256" key="1">
    <source>
        <dbReference type="ARBA" id="ARBA00023015"/>
    </source>
</evidence>
<name>A0A2C9CWX3_9RHOB</name>
<dbReference type="EMBL" id="OCTN01000013">
    <property type="protein sequence ID" value="SOH95625.1"/>
    <property type="molecule type" value="Genomic_DNA"/>
</dbReference>
<accession>A0A2C9CWX3</accession>
<keyword evidence="3" id="KW-0804">Transcription</keyword>
<feature type="domain" description="HTH luxR-type" evidence="4">
    <location>
        <begin position="162"/>
        <end position="227"/>
    </location>
</feature>
<dbReference type="Pfam" id="PF03472">
    <property type="entry name" value="Autoind_bind"/>
    <property type="match status" value="1"/>
</dbReference>
<dbReference type="GO" id="GO:0006355">
    <property type="term" value="P:regulation of DNA-templated transcription"/>
    <property type="evidence" value="ECO:0007669"/>
    <property type="project" value="InterPro"/>
</dbReference>
<dbReference type="PANTHER" id="PTHR44688:SF16">
    <property type="entry name" value="DNA-BINDING TRANSCRIPTIONAL ACTIVATOR DEVR_DOSR"/>
    <property type="match status" value="1"/>
</dbReference>
<organism evidence="5 6">
    <name type="scientific">Pontivivens marinum</name>
    <dbReference type="NCBI Taxonomy" id="1690039"/>
    <lineage>
        <taxon>Bacteria</taxon>
        <taxon>Pseudomonadati</taxon>
        <taxon>Pseudomonadota</taxon>
        <taxon>Alphaproteobacteria</taxon>
        <taxon>Rhodobacterales</taxon>
        <taxon>Paracoccaceae</taxon>
        <taxon>Pontivivens</taxon>
    </lineage>
</organism>
<dbReference type="InterPro" id="IPR005143">
    <property type="entry name" value="TF_LuxR_autoind-bd_dom"/>
</dbReference>
<keyword evidence="6" id="KW-1185">Reference proteome</keyword>